<dbReference type="PROSITE" id="PS00018">
    <property type="entry name" value="EF_HAND_1"/>
    <property type="match status" value="1"/>
</dbReference>
<dbReference type="Proteomes" id="UP000265618">
    <property type="component" value="Unassembled WGS sequence"/>
</dbReference>
<feature type="signal peptide" evidence="3">
    <location>
        <begin position="1"/>
        <end position="18"/>
    </location>
</feature>
<dbReference type="GO" id="GO:0005509">
    <property type="term" value="F:calcium ion binding"/>
    <property type="evidence" value="ECO:0007669"/>
    <property type="project" value="InterPro"/>
</dbReference>
<name>A0A9K3CZF2_9EUKA</name>
<dbReference type="InterPro" id="IPR018247">
    <property type="entry name" value="EF_Hand_1_Ca_BS"/>
</dbReference>
<keyword evidence="2" id="KW-1133">Transmembrane helix</keyword>
<evidence type="ECO:0000256" key="3">
    <source>
        <dbReference type="SAM" id="SignalP"/>
    </source>
</evidence>
<dbReference type="OrthoDB" id="191686at2759"/>
<evidence type="ECO:0000313" key="6">
    <source>
        <dbReference type="Proteomes" id="UP000265618"/>
    </source>
</evidence>
<evidence type="ECO:0000313" key="5">
    <source>
        <dbReference type="EMBL" id="GIQ84775.1"/>
    </source>
</evidence>
<protein>
    <recommendedName>
        <fullName evidence="4">EF-hand domain-containing protein</fullName>
    </recommendedName>
</protein>
<evidence type="ECO:0000256" key="1">
    <source>
        <dbReference type="ARBA" id="ARBA00022837"/>
    </source>
</evidence>
<gene>
    <name evidence="5" type="ORF">KIPB_006330</name>
</gene>
<dbReference type="AlphaFoldDB" id="A0A9K3CZF2"/>
<comment type="caution">
    <text evidence="5">The sequence shown here is derived from an EMBL/GenBank/DDBJ whole genome shotgun (WGS) entry which is preliminary data.</text>
</comment>
<keyword evidence="3" id="KW-0732">Signal</keyword>
<feature type="domain" description="EF-hand" evidence="4">
    <location>
        <begin position="260"/>
        <end position="295"/>
    </location>
</feature>
<keyword evidence="6" id="KW-1185">Reference proteome</keyword>
<feature type="transmembrane region" description="Helical" evidence="2">
    <location>
        <begin position="104"/>
        <end position="126"/>
    </location>
</feature>
<keyword evidence="2" id="KW-0472">Membrane</keyword>
<dbReference type="SUPFAM" id="SSF47473">
    <property type="entry name" value="EF-hand"/>
    <property type="match status" value="1"/>
</dbReference>
<evidence type="ECO:0000256" key="2">
    <source>
        <dbReference type="SAM" id="Phobius"/>
    </source>
</evidence>
<dbReference type="InterPro" id="IPR002048">
    <property type="entry name" value="EF_hand_dom"/>
</dbReference>
<organism evidence="5 6">
    <name type="scientific">Kipferlia bialata</name>
    <dbReference type="NCBI Taxonomy" id="797122"/>
    <lineage>
        <taxon>Eukaryota</taxon>
        <taxon>Metamonada</taxon>
        <taxon>Carpediemonas-like organisms</taxon>
        <taxon>Kipferlia</taxon>
    </lineage>
</organism>
<proteinExistence type="predicted"/>
<feature type="transmembrane region" description="Helical" evidence="2">
    <location>
        <begin position="430"/>
        <end position="451"/>
    </location>
</feature>
<dbReference type="InterPro" id="IPR011992">
    <property type="entry name" value="EF-hand-dom_pair"/>
</dbReference>
<feature type="non-terminal residue" evidence="5">
    <location>
        <position position="1"/>
    </location>
</feature>
<dbReference type="PROSITE" id="PS50222">
    <property type="entry name" value="EF_HAND_2"/>
    <property type="match status" value="1"/>
</dbReference>
<dbReference type="EMBL" id="BDIP01001616">
    <property type="protein sequence ID" value="GIQ84775.1"/>
    <property type="molecule type" value="Genomic_DNA"/>
</dbReference>
<evidence type="ECO:0000259" key="4">
    <source>
        <dbReference type="PROSITE" id="PS50222"/>
    </source>
</evidence>
<keyword evidence="1" id="KW-0106">Calcium</keyword>
<reference evidence="5 6" key="1">
    <citation type="journal article" date="2018" name="PLoS ONE">
        <title>The draft genome of Kipferlia bialata reveals reductive genome evolution in fornicate parasites.</title>
        <authorList>
            <person name="Tanifuji G."/>
            <person name="Takabayashi S."/>
            <person name="Kume K."/>
            <person name="Takagi M."/>
            <person name="Nakayama T."/>
            <person name="Kamikawa R."/>
            <person name="Inagaki Y."/>
            <person name="Hashimoto T."/>
        </authorList>
    </citation>
    <scope>NUCLEOTIDE SEQUENCE [LARGE SCALE GENOMIC DNA]</scope>
    <source>
        <strain evidence="5">NY0173</strain>
    </source>
</reference>
<feature type="chain" id="PRO_5039933672" description="EF-hand domain-containing protein" evidence="3">
    <location>
        <begin position="19"/>
        <end position="491"/>
    </location>
</feature>
<sequence>MRLSLCCVALCLVACIHAFECPASDPPTFMTDAIEYVCPPGTDGGYPLEWLGADNAESVPVSYQNNQDLTMALGLVPSAGQRLSVYFGEVQSTDPTLLAQASAIYMWTWALLGGIVLWILAILYIVCKPGCCLVDMEDWYKEKMEQHAKHETAITMLRSWGLEGMLQETDTAEGIMEECVRRVQDREHISHGQAQRLLAQVTSFFGHSEAQNMTRTEYDYIMGEKGLTSDLITERIWSIIESSPTVSDLVRTVAPLLKGNDTELMDAYFVLFDANSDGHLTEGEIMSIFAQIRSTSCRVDSSLSEDDAASQIAMDEAKLRRFIENADTVENENGETLISVDEFRAGFTRVIKMKVAGWKKAKTTIKAAPDFFEGCCTCCDLSGKQCIDVRYLDGRTRDRLKEDEVQKGVLRTGKQEYVLVKKQKTGSGGFVSIVFAIIYLIMGGAVAMLVVRTPTPTLPSHITDNFAMDSLLQRQVSNPTLGSLTGFTPTL</sequence>
<keyword evidence="2" id="KW-0812">Transmembrane</keyword>
<dbReference type="Gene3D" id="1.10.238.10">
    <property type="entry name" value="EF-hand"/>
    <property type="match status" value="1"/>
</dbReference>
<accession>A0A9K3CZF2</accession>